<evidence type="ECO:0000256" key="13">
    <source>
        <dbReference type="SAM" id="MobiDB-lite"/>
    </source>
</evidence>
<dbReference type="EMBL" id="CAUYUJ010020396">
    <property type="protein sequence ID" value="CAK0897900.1"/>
    <property type="molecule type" value="Genomic_DNA"/>
</dbReference>
<feature type="compositionally biased region" description="Low complexity" evidence="13">
    <location>
        <begin position="1"/>
        <end position="15"/>
    </location>
</feature>
<keyword evidence="3 12" id="KW-0479">Metal-binding</keyword>
<dbReference type="Gene3D" id="1.25.40.820">
    <property type="match status" value="1"/>
</dbReference>
<reference evidence="15" key="1">
    <citation type="submission" date="2023-10" db="EMBL/GenBank/DDBJ databases">
        <authorList>
            <person name="Chen Y."/>
            <person name="Shah S."/>
            <person name="Dougan E. K."/>
            <person name="Thang M."/>
            <person name="Chan C."/>
        </authorList>
    </citation>
    <scope>NUCLEOTIDE SEQUENCE [LARGE SCALE GENOMIC DNA]</scope>
</reference>
<dbReference type="PANTHER" id="PTHR14732:SF0">
    <property type="entry name" value="RNA POLYMERASE II SUBUNIT B1 CTD PHOSPHATASE RPAP2-RELATED"/>
    <property type="match status" value="1"/>
</dbReference>
<evidence type="ECO:0000259" key="14">
    <source>
        <dbReference type="PROSITE" id="PS51479"/>
    </source>
</evidence>
<comment type="similarity">
    <text evidence="2 11 12">Belongs to the RPAP2 family.</text>
</comment>
<keyword evidence="5 12" id="KW-0378">Hydrolase</keyword>
<keyword evidence="8 12" id="KW-0539">Nucleus</keyword>
<protein>
    <recommendedName>
        <fullName evidence="12">RNA polymerase II subunit B1 CTD phosphatase RPAP2 homolog</fullName>
        <ecNumber evidence="12">3.1.3.16</ecNumber>
    </recommendedName>
</protein>
<dbReference type="Pfam" id="PF04181">
    <property type="entry name" value="RPAP2_Rtr1"/>
    <property type="match status" value="1"/>
</dbReference>
<evidence type="ECO:0000313" key="16">
    <source>
        <dbReference type="Proteomes" id="UP001189429"/>
    </source>
</evidence>
<dbReference type="PANTHER" id="PTHR14732">
    <property type="entry name" value="RNA POLYMERASE II SUBUNIT B1 CTD PHOSPHATASE RPAP2-RELATED"/>
    <property type="match status" value="1"/>
</dbReference>
<dbReference type="InterPro" id="IPR039693">
    <property type="entry name" value="Rtr1/RPAP2"/>
</dbReference>
<dbReference type="Proteomes" id="UP001189429">
    <property type="component" value="Unassembled WGS sequence"/>
</dbReference>
<comment type="catalytic activity">
    <reaction evidence="10 12">
        <text>O-phospho-L-threonyl-[protein] + H2O = L-threonyl-[protein] + phosphate</text>
        <dbReference type="Rhea" id="RHEA:47004"/>
        <dbReference type="Rhea" id="RHEA-COMP:11060"/>
        <dbReference type="Rhea" id="RHEA-COMP:11605"/>
        <dbReference type="ChEBI" id="CHEBI:15377"/>
        <dbReference type="ChEBI" id="CHEBI:30013"/>
        <dbReference type="ChEBI" id="CHEBI:43474"/>
        <dbReference type="ChEBI" id="CHEBI:61977"/>
        <dbReference type="EC" id="3.1.3.16"/>
    </reaction>
</comment>
<evidence type="ECO:0000256" key="10">
    <source>
        <dbReference type="ARBA" id="ARBA00048336"/>
    </source>
</evidence>
<evidence type="ECO:0000256" key="3">
    <source>
        <dbReference type="ARBA" id="ARBA00022723"/>
    </source>
</evidence>
<dbReference type="InterPro" id="IPR038534">
    <property type="entry name" value="Rtr1/RPAP2_sf"/>
</dbReference>
<comment type="caution">
    <text evidence="15">The sequence shown here is derived from an EMBL/GenBank/DDBJ whole genome shotgun (WGS) entry which is preliminary data.</text>
</comment>
<evidence type="ECO:0000256" key="4">
    <source>
        <dbReference type="ARBA" id="ARBA00022771"/>
    </source>
</evidence>
<evidence type="ECO:0000256" key="11">
    <source>
        <dbReference type="PROSITE-ProRule" id="PRU00812"/>
    </source>
</evidence>
<keyword evidence="16" id="KW-1185">Reference proteome</keyword>
<keyword evidence="6 12" id="KW-0862">Zinc</keyword>
<evidence type="ECO:0000256" key="8">
    <source>
        <dbReference type="ARBA" id="ARBA00023242"/>
    </source>
</evidence>
<accession>A0ABN9XE47</accession>
<evidence type="ECO:0000256" key="9">
    <source>
        <dbReference type="ARBA" id="ARBA00047761"/>
    </source>
</evidence>
<comment type="catalytic activity">
    <reaction evidence="9 12">
        <text>O-phospho-L-seryl-[protein] + H2O = L-seryl-[protein] + phosphate</text>
        <dbReference type="Rhea" id="RHEA:20629"/>
        <dbReference type="Rhea" id="RHEA-COMP:9863"/>
        <dbReference type="Rhea" id="RHEA-COMP:11604"/>
        <dbReference type="ChEBI" id="CHEBI:15377"/>
        <dbReference type="ChEBI" id="CHEBI:29999"/>
        <dbReference type="ChEBI" id="CHEBI:43474"/>
        <dbReference type="ChEBI" id="CHEBI:83421"/>
        <dbReference type="EC" id="3.1.3.16"/>
    </reaction>
</comment>
<evidence type="ECO:0000256" key="1">
    <source>
        <dbReference type="ARBA" id="ARBA00004123"/>
    </source>
</evidence>
<comment type="subcellular location">
    <subcellularLocation>
        <location evidence="1 12">Nucleus</location>
    </subcellularLocation>
</comment>
<evidence type="ECO:0000256" key="12">
    <source>
        <dbReference type="RuleBase" id="RU367080"/>
    </source>
</evidence>
<feature type="domain" description="RTR1-type" evidence="14">
    <location>
        <begin position="68"/>
        <end position="152"/>
    </location>
</feature>
<comment type="function">
    <text evidence="12">Putative RNA polymerase II subunit B1 C-terminal domain (CTD) phosphatase involved in RNA polymerase II transcription regulation.</text>
</comment>
<name>A0ABN9XE47_9DINO</name>
<evidence type="ECO:0000256" key="5">
    <source>
        <dbReference type="ARBA" id="ARBA00022801"/>
    </source>
</evidence>
<sequence length="203" mass="21241">MAAPAAPAAAAPASAKKPKEPRPSVAAQNRRRQRIRAELQTKAVSEARSGRCSSSCWRPAHRRTSCGRPARLLEPTAYDAVVEERSVEGLCGFPPCQASAATTVPEKRWTIKSGSREVFATSEVCRFCSLACMRESGAYALRLEPDPAYVRPAAAVAAARSATAAAAGRRQCSGSPRSAEPGREGPFAPPARTAPPAEGVAAG</sequence>
<dbReference type="InterPro" id="IPR007308">
    <property type="entry name" value="Rtr1/RPAP2_dom"/>
</dbReference>
<dbReference type="EC" id="3.1.3.16" evidence="12"/>
<organism evidence="15 16">
    <name type="scientific">Prorocentrum cordatum</name>
    <dbReference type="NCBI Taxonomy" id="2364126"/>
    <lineage>
        <taxon>Eukaryota</taxon>
        <taxon>Sar</taxon>
        <taxon>Alveolata</taxon>
        <taxon>Dinophyceae</taxon>
        <taxon>Prorocentrales</taxon>
        <taxon>Prorocentraceae</taxon>
        <taxon>Prorocentrum</taxon>
    </lineage>
</organism>
<feature type="non-terminal residue" evidence="15">
    <location>
        <position position="203"/>
    </location>
</feature>
<feature type="region of interest" description="Disordered" evidence="13">
    <location>
        <begin position="167"/>
        <end position="203"/>
    </location>
</feature>
<keyword evidence="7 12" id="KW-0904">Protein phosphatase</keyword>
<proteinExistence type="inferred from homology"/>
<evidence type="ECO:0000313" key="15">
    <source>
        <dbReference type="EMBL" id="CAK0897900.1"/>
    </source>
</evidence>
<dbReference type="PROSITE" id="PS51479">
    <property type="entry name" value="ZF_RTR1"/>
    <property type="match status" value="1"/>
</dbReference>
<evidence type="ECO:0000256" key="6">
    <source>
        <dbReference type="ARBA" id="ARBA00022833"/>
    </source>
</evidence>
<gene>
    <name evidence="15" type="ORF">PCOR1329_LOCUS75945</name>
</gene>
<evidence type="ECO:0000256" key="7">
    <source>
        <dbReference type="ARBA" id="ARBA00022912"/>
    </source>
</evidence>
<evidence type="ECO:0000256" key="2">
    <source>
        <dbReference type="ARBA" id="ARBA00005676"/>
    </source>
</evidence>
<feature type="region of interest" description="Disordered" evidence="13">
    <location>
        <begin position="1"/>
        <end position="32"/>
    </location>
</feature>
<keyword evidence="4 12" id="KW-0863">Zinc-finger</keyword>